<sequence>MPSLLQTTFVETQFAGKPAKAAGRQQENAVEPPVDIIDIRRDMVGASLKKEIYRLFHSHERPRELPTMLLYDEKGLRLFEKITYLEEYYLTNAEIEVLQRSAGAIAAKIPSGSMLVELGSGNLRKVELLLQAFEYAGKEIDYYALDLSEQELYRTLAQLPVFQHVRCHGLLGTYDDGREWLRSPSLSARHKCILHMGSSIGNFSPADAALFLQGFVDVLRPQDNMLIGVDSCTDPSRV</sequence>
<dbReference type="InterPro" id="IPR051128">
    <property type="entry name" value="EgtD_Methyltrsf_superfamily"/>
</dbReference>
<name>A0A1S8A620_ROSNE</name>
<dbReference type="InterPro" id="IPR019257">
    <property type="entry name" value="MeTrfase_dom"/>
</dbReference>
<feature type="domain" description="Histidine-specific methyltransferase SAM-dependent" evidence="4">
    <location>
        <begin position="60"/>
        <end position="237"/>
    </location>
</feature>
<organism evidence="5">
    <name type="scientific">Rosellinia necatrix</name>
    <name type="common">White root-rot fungus</name>
    <dbReference type="NCBI Taxonomy" id="77044"/>
    <lineage>
        <taxon>Eukaryota</taxon>
        <taxon>Fungi</taxon>
        <taxon>Dikarya</taxon>
        <taxon>Ascomycota</taxon>
        <taxon>Pezizomycotina</taxon>
        <taxon>Sordariomycetes</taxon>
        <taxon>Xylariomycetidae</taxon>
        <taxon>Xylariales</taxon>
        <taxon>Xylariaceae</taxon>
        <taxon>Rosellinia</taxon>
    </lineage>
</organism>
<dbReference type="InterPro" id="IPR029063">
    <property type="entry name" value="SAM-dependent_MTases_sf"/>
</dbReference>
<evidence type="ECO:0000259" key="4">
    <source>
        <dbReference type="Pfam" id="PF10017"/>
    </source>
</evidence>
<accession>A0A1S8A620</accession>
<keyword evidence="2" id="KW-0808">Transferase</keyword>
<evidence type="ECO:0000256" key="1">
    <source>
        <dbReference type="ARBA" id="ARBA00022603"/>
    </source>
</evidence>
<dbReference type="GO" id="GO:0032259">
    <property type="term" value="P:methylation"/>
    <property type="evidence" value="ECO:0007669"/>
    <property type="project" value="UniProtKB-KW"/>
</dbReference>
<dbReference type="PANTHER" id="PTHR43397:SF1">
    <property type="entry name" value="ERGOTHIONEINE BIOSYNTHESIS PROTEIN 1"/>
    <property type="match status" value="1"/>
</dbReference>
<dbReference type="STRING" id="77044.A0A1S8A620"/>
<dbReference type="Proteomes" id="UP000054516">
    <property type="component" value="Unassembled WGS sequence"/>
</dbReference>
<dbReference type="NCBIfam" id="TIGR03439">
    <property type="entry name" value="methyl_EasF"/>
    <property type="match status" value="1"/>
</dbReference>
<dbReference type="OrthoDB" id="659at2759"/>
<dbReference type="GO" id="GO:0008168">
    <property type="term" value="F:methyltransferase activity"/>
    <property type="evidence" value="ECO:0007669"/>
    <property type="project" value="UniProtKB-KW"/>
</dbReference>
<protein>
    <submittedName>
        <fullName evidence="5">Putative DUF323 domain-containing protein</fullName>
    </submittedName>
</protein>
<reference evidence="5" key="1">
    <citation type="submission" date="2016-03" db="EMBL/GenBank/DDBJ databases">
        <title>Draft genome sequence of Rosellinia necatrix.</title>
        <authorList>
            <person name="Kanematsu S."/>
        </authorList>
    </citation>
    <scope>NUCLEOTIDE SEQUENCE [LARGE SCALE GENOMIC DNA]</scope>
    <source>
        <strain evidence="5">W97</strain>
    </source>
</reference>
<evidence type="ECO:0000256" key="2">
    <source>
        <dbReference type="ARBA" id="ARBA00022679"/>
    </source>
</evidence>
<keyword evidence="6" id="KW-1185">Reference proteome</keyword>
<dbReference type="AlphaFoldDB" id="A0A1S8A620"/>
<dbReference type="InterPro" id="IPR017805">
    <property type="entry name" value="SAM_MeTrfase_EasF-type_put"/>
</dbReference>
<dbReference type="Gene3D" id="3.40.50.150">
    <property type="entry name" value="Vaccinia Virus protein VP39"/>
    <property type="match status" value="1"/>
</dbReference>
<evidence type="ECO:0000256" key="3">
    <source>
        <dbReference type="ARBA" id="ARBA00022691"/>
    </source>
</evidence>
<dbReference type="PANTHER" id="PTHR43397">
    <property type="entry name" value="ERGOTHIONEINE BIOSYNTHESIS PROTEIN 1"/>
    <property type="match status" value="1"/>
</dbReference>
<dbReference type="OMA" id="LFHSHER"/>
<gene>
    <name evidence="5" type="ORF">SAMD00023353_0801600</name>
</gene>
<dbReference type="Pfam" id="PF10017">
    <property type="entry name" value="Methyltransf_33"/>
    <property type="match status" value="1"/>
</dbReference>
<evidence type="ECO:0000313" key="6">
    <source>
        <dbReference type="Proteomes" id="UP000054516"/>
    </source>
</evidence>
<proteinExistence type="predicted"/>
<evidence type="ECO:0000313" key="5">
    <source>
        <dbReference type="EMBL" id="GAW25536.1"/>
    </source>
</evidence>
<dbReference type="EMBL" id="DF977453">
    <property type="protein sequence ID" value="GAW25536.1"/>
    <property type="molecule type" value="Genomic_DNA"/>
</dbReference>
<keyword evidence="3" id="KW-0949">S-adenosyl-L-methionine</keyword>
<keyword evidence="1" id="KW-0489">Methyltransferase</keyword>